<dbReference type="OrthoDB" id="1358646at2"/>
<keyword evidence="3" id="KW-1185">Reference proteome</keyword>
<keyword evidence="1" id="KW-0732">Signal</keyword>
<dbReference type="RefSeq" id="WP_139174188.1">
    <property type="nucleotide sequence ID" value="NZ_CBCRVS010000001.1"/>
</dbReference>
<feature type="chain" id="PRO_5010223999" description="Outer membrane efflux protein" evidence="1">
    <location>
        <begin position="24"/>
        <end position="121"/>
    </location>
</feature>
<evidence type="ECO:0000256" key="1">
    <source>
        <dbReference type="SAM" id="SignalP"/>
    </source>
</evidence>
<name>A0A1H9FY09_FLAFI</name>
<organism evidence="2 3">
    <name type="scientific">Flavobacterium frigoris</name>
    <dbReference type="NCBI Taxonomy" id="229204"/>
    <lineage>
        <taxon>Bacteria</taxon>
        <taxon>Pseudomonadati</taxon>
        <taxon>Bacteroidota</taxon>
        <taxon>Flavobacteriia</taxon>
        <taxon>Flavobacteriales</taxon>
        <taxon>Flavobacteriaceae</taxon>
        <taxon>Flavobacterium</taxon>
    </lineage>
</organism>
<protein>
    <recommendedName>
        <fullName evidence="4">Outer membrane efflux protein</fullName>
    </recommendedName>
</protein>
<accession>A0A1H9FY09</accession>
<feature type="signal peptide" evidence="1">
    <location>
        <begin position="1"/>
        <end position="23"/>
    </location>
</feature>
<reference evidence="3" key="1">
    <citation type="submission" date="2016-10" db="EMBL/GenBank/DDBJ databases">
        <authorList>
            <person name="Varghese N."/>
            <person name="Submissions S."/>
        </authorList>
    </citation>
    <scope>NUCLEOTIDE SEQUENCE [LARGE SCALE GENOMIC DNA]</scope>
    <source>
        <strain evidence="3">DSM 15719</strain>
    </source>
</reference>
<dbReference type="AlphaFoldDB" id="A0A1H9FY09"/>
<dbReference type="Proteomes" id="UP000183658">
    <property type="component" value="Unassembled WGS sequence"/>
</dbReference>
<gene>
    <name evidence="2" type="ORF">SAMN05444355_102328</name>
</gene>
<dbReference type="EMBL" id="FOFZ01000002">
    <property type="protein sequence ID" value="SEQ42747.1"/>
    <property type="molecule type" value="Genomic_DNA"/>
</dbReference>
<evidence type="ECO:0000313" key="3">
    <source>
        <dbReference type="Proteomes" id="UP000183658"/>
    </source>
</evidence>
<evidence type="ECO:0000313" key="2">
    <source>
        <dbReference type="EMBL" id="SEQ42747.1"/>
    </source>
</evidence>
<sequence>MIKQLKYLIALFLAFGLMVNDGALDSQSNTAAYDQVSSAQERKDFKNSRVYVFNQITSSEKTSLPIPFAQLQLQDIYSLKTQVLLKSRIALYQNISAIKAQQVFLRQTITSSNSYSSLYIA</sequence>
<proteinExistence type="predicted"/>
<evidence type="ECO:0008006" key="4">
    <source>
        <dbReference type="Google" id="ProtNLM"/>
    </source>
</evidence>